<dbReference type="Pfam" id="PF00644">
    <property type="entry name" value="PARP"/>
    <property type="match status" value="1"/>
</dbReference>
<dbReference type="InterPro" id="IPR034464">
    <property type="entry name" value="PAR10_RRM1_2"/>
</dbReference>
<feature type="domain" description="PARP catalytic" evidence="12">
    <location>
        <begin position="1000"/>
        <end position="1204"/>
    </location>
</feature>
<dbReference type="InterPro" id="IPR018123">
    <property type="entry name" value="WWE-dom_subgr"/>
</dbReference>
<organism evidence="13 14">
    <name type="scientific">Triplophysa rosa</name>
    <name type="common">Cave loach</name>
    <dbReference type="NCBI Taxonomy" id="992332"/>
    <lineage>
        <taxon>Eukaryota</taxon>
        <taxon>Metazoa</taxon>
        <taxon>Chordata</taxon>
        <taxon>Craniata</taxon>
        <taxon>Vertebrata</taxon>
        <taxon>Euteleostomi</taxon>
        <taxon>Actinopterygii</taxon>
        <taxon>Neopterygii</taxon>
        <taxon>Teleostei</taxon>
        <taxon>Ostariophysi</taxon>
        <taxon>Cypriniformes</taxon>
        <taxon>Nemacheilidae</taxon>
        <taxon>Triplophysa</taxon>
    </lineage>
</organism>
<dbReference type="InterPro" id="IPR035979">
    <property type="entry name" value="RBD_domain_sf"/>
</dbReference>
<evidence type="ECO:0000256" key="9">
    <source>
        <dbReference type="RuleBase" id="RU362114"/>
    </source>
</evidence>
<evidence type="ECO:0000259" key="11">
    <source>
        <dbReference type="PROSITE" id="PS50918"/>
    </source>
</evidence>
<dbReference type="Gene3D" id="3.90.228.10">
    <property type="match status" value="1"/>
</dbReference>
<accession>A0A9W7TH93</accession>
<evidence type="ECO:0000256" key="5">
    <source>
        <dbReference type="ARBA" id="ARBA00023027"/>
    </source>
</evidence>
<dbReference type="SUPFAM" id="SSF54928">
    <property type="entry name" value="RNA-binding domain, RBD"/>
    <property type="match status" value="1"/>
</dbReference>
<evidence type="ECO:0000256" key="3">
    <source>
        <dbReference type="ARBA" id="ARBA00022676"/>
    </source>
</evidence>
<comment type="caution">
    <text evidence="13">The sequence shown here is derived from an EMBL/GenBank/DDBJ whole genome shotgun (WGS) entry which is preliminary data.</text>
</comment>
<dbReference type="PANTHER" id="PTHR14453">
    <property type="entry name" value="PARP/ZINC FINGER CCCH TYPE DOMAIN CONTAINING PROTEIN"/>
    <property type="match status" value="1"/>
</dbReference>
<dbReference type="InterPro" id="IPR000504">
    <property type="entry name" value="RRM_dom"/>
</dbReference>
<dbReference type="SUPFAM" id="SSF117839">
    <property type="entry name" value="WWE domain"/>
    <property type="match status" value="1"/>
</dbReference>
<evidence type="ECO:0000256" key="6">
    <source>
        <dbReference type="ARBA" id="ARBA00023242"/>
    </source>
</evidence>
<keyword evidence="4 9" id="KW-0808">Transferase</keyword>
<dbReference type="AlphaFoldDB" id="A0A9W7TH93"/>
<dbReference type="GO" id="GO:0070212">
    <property type="term" value="P:protein poly-ADP-ribosylation"/>
    <property type="evidence" value="ECO:0007669"/>
    <property type="project" value="TreeGrafter"/>
</dbReference>
<dbReference type="Pfam" id="PF23085">
    <property type="entry name" value="RRM_PARP14_3"/>
    <property type="match status" value="1"/>
</dbReference>
<proteinExistence type="inferred from homology"/>
<dbReference type="GO" id="GO:1990404">
    <property type="term" value="F:NAD+-protein mono-ADP-ribosyltransferase activity"/>
    <property type="evidence" value="ECO:0007669"/>
    <property type="project" value="TreeGrafter"/>
</dbReference>
<dbReference type="InterPro" id="IPR012317">
    <property type="entry name" value="Poly(ADP-ribose)pol_cat_dom"/>
</dbReference>
<evidence type="ECO:0000256" key="8">
    <source>
        <dbReference type="PROSITE-ProRule" id="PRU00176"/>
    </source>
</evidence>
<dbReference type="Proteomes" id="UP001059041">
    <property type="component" value="Linkage Group LG16"/>
</dbReference>
<dbReference type="PANTHER" id="PTHR14453:SF94">
    <property type="entry name" value="PROTEIN MONO-ADP-RIBOSYLTRANSFERASE PARP10"/>
    <property type="match status" value="1"/>
</dbReference>
<keyword evidence="5 9" id="KW-0520">NAD</keyword>
<dbReference type="InterPro" id="IPR052056">
    <property type="entry name" value="Mono-ARTD/PARP"/>
</dbReference>
<evidence type="ECO:0000256" key="2">
    <source>
        <dbReference type="ARBA" id="ARBA00004906"/>
    </source>
</evidence>
<dbReference type="GO" id="GO:0003723">
    <property type="term" value="F:RNA binding"/>
    <property type="evidence" value="ECO:0007669"/>
    <property type="project" value="UniProtKB-UniRule"/>
</dbReference>
<keyword evidence="14" id="KW-1185">Reference proteome</keyword>
<dbReference type="Gene3D" id="3.30.720.50">
    <property type="match status" value="1"/>
</dbReference>
<reference evidence="13" key="1">
    <citation type="submission" date="2021-02" db="EMBL/GenBank/DDBJ databases">
        <title>Comparative genomics reveals that relaxation of natural selection precedes convergent phenotypic evolution of cavefish.</title>
        <authorList>
            <person name="Peng Z."/>
        </authorList>
    </citation>
    <scope>NUCLEOTIDE SEQUENCE</scope>
    <source>
        <tissue evidence="13">Muscle</tissue>
    </source>
</reference>
<evidence type="ECO:0000313" key="13">
    <source>
        <dbReference type="EMBL" id="KAI7798730.1"/>
    </source>
</evidence>
<dbReference type="GO" id="GO:0008270">
    <property type="term" value="F:zinc ion binding"/>
    <property type="evidence" value="ECO:0007669"/>
    <property type="project" value="InterPro"/>
</dbReference>
<dbReference type="GO" id="GO:0005737">
    <property type="term" value="C:cytoplasm"/>
    <property type="evidence" value="ECO:0007669"/>
    <property type="project" value="TreeGrafter"/>
</dbReference>
<dbReference type="InterPro" id="IPR012677">
    <property type="entry name" value="Nucleotide-bd_a/b_plait_sf"/>
</dbReference>
<dbReference type="FunFam" id="3.90.228.10:FF:000008">
    <property type="entry name" value="Poly [ADP-ribose] polymerase"/>
    <property type="match status" value="1"/>
</dbReference>
<dbReference type="CDD" id="cd12547">
    <property type="entry name" value="RRM1_2_PAR10"/>
    <property type="match status" value="1"/>
</dbReference>
<dbReference type="OrthoDB" id="6133115at2759"/>
<dbReference type="Pfam" id="PF23222">
    <property type="entry name" value="RRM_PARP14_1"/>
    <property type="match status" value="1"/>
</dbReference>
<dbReference type="GO" id="GO:0003714">
    <property type="term" value="F:transcription corepressor activity"/>
    <property type="evidence" value="ECO:0007669"/>
    <property type="project" value="TreeGrafter"/>
</dbReference>
<dbReference type="EMBL" id="JAFHDT010000016">
    <property type="protein sequence ID" value="KAI7798730.1"/>
    <property type="molecule type" value="Genomic_DNA"/>
</dbReference>
<keyword evidence="6" id="KW-0539">Nucleus</keyword>
<keyword evidence="8" id="KW-0694">RNA-binding</keyword>
<evidence type="ECO:0000313" key="14">
    <source>
        <dbReference type="Proteomes" id="UP001059041"/>
    </source>
</evidence>
<dbReference type="SMART" id="SM00678">
    <property type="entry name" value="WWE"/>
    <property type="match status" value="1"/>
</dbReference>
<protein>
    <recommendedName>
        <fullName evidence="9">Poly [ADP-ribose] polymerase</fullName>
        <shortName evidence="9">PARP</shortName>
        <ecNumber evidence="9">2.4.2.-</ecNumber>
    </recommendedName>
</protein>
<dbReference type="PROSITE" id="PS51059">
    <property type="entry name" value="PARP_CATALYTIC"/>
    <property type="match status" value="1"/>
</dbReference>
<evidence type="ECO:0000256" key="4">
    <source>
        <dbReference type="ARBA" id="ARBA00022679"/>
    </source>
</evidence>
<dbReference type="InterPro" id="IPR004170">
    <property type="entry name" value="WWE_dom"/>
</dbReference>
<dbReference type="CDD" id="cd01439">
    <property type="entry name" value="TCCD_inducible_PARP_like"/>
    <property type="match status" value="1"/>
</dbReference>
<dbReference type="EC" id="2.4.2.-" evidence="9"/>
<dbReference type="GO" id="GO:0003950">
    <property type="term" value="F:NAD+ poly-ADP-ribosyltransferase activity"/>
    <property type="evidence" value="ECO:0007669"/>
    <property type="project" value="UniProtKB-UniRule"/>
</dbReference>
<dbReference type="SUPFAM" id="SSF56399">
    <property type="entry name" value="ADP-ribosylation"/>
    <property type="match status" value="1"/>
</dbReference>
<dbReference type="Pfam" id="PF02825">
    <property type="entry name" value="WWE"/>
    <property type="match status" value="1"/>
</dbReference>
<dbReference type="InterPro" id="IPR037197">
    <property type="entry name" value="WWE_dom_sf"/>
</dbReference>
<dbReference type="Gene3D" id="3.30.70.330">
    <property type="match status" value="2"/>
</dbReference>
<dbReference type="SMART" id="SM00360">
    <property type="entry name" value="RRM"/>
    <property type="match status" value="2"/>
</dbReference>
<evidence type="ECO:0000259" key="10">
    <source>
        <dbReference type="PROSITE" id="PS50102"/>
    </source>
</evidence>
<evidence type="ECO:0000256" key="7">
    <source>
        <dbReference type="ARBA" id="ARBA00024347"/>
    </source>
</evidence>
<comment type="similarity">
    <text evidence="7">Belongs to the ARTD/PARP family.</text>
</comment>
<comment type="pathway">
    <text evidence="2">Protein modification; protein ubiquitination.</text>
</comment>
<evidence type="ECO:0000259" key="12">
    <source>
        <dbReference type="PROSITE" id="PS51059"/>
    </source>
</evidence>
<dbReference type="PROSITE" id="PS50102">
    <property type="entry name" value="RRM"/>
    <property type="match status" value="1"/>
</dbReference>
<dbReference type="InterPro" id="IPR057051">
    <property type="entry name" value="PARP14_RPM_1"/>
</dbReference>
<dbReference type="GO" id="GO:0010629">
    <property type="term" value="P:negative regulation of gene expression"/>
    <property type="evidence" value="ECO:0007669"/>
    <property type="project" value="TreeGrafter"/>
</dbReference>
<evidence type="ECO:0000256" key="1">
    <source>
        <dbReference type="ARBA" id="ARBA00004123"/>
    </source>
</evidence>
<sequence length="1204" mass="134225">MAENSLDERSLEILGIPDDFDQDLLWLYLENKRRSGGGDVESLDRCGNKVLVVFKDEEAAAGVLSKGSHALHDSRFTVRRKPPKDPGKLLLKGLNPNTGLDFLELYTENITEMEGGTDFSLYLSPSKDQVLIHLHKPLTKDFQMIKEKVSKKSLDGAKIYLEQVESTDSILVTNLSPNTTEDMLELYFGSSRGGSEEVLGISRLAEGCAKVSFKDVKSVDNVLQKSHNLEGSDLVVKPYFDFLQVVTDQTPVRVQNGQGTSLDVTDQDKTGISPVLNQSPTVSNPTVVTNLEKSAGPTNNIINLVVNSFSRSAEPASVAARSTDVEPMDIDSMDLDLPRQKECVSFIAVPDKAIHQLIGLSNLPENLTKAHPNFDIRLSQDGVQIKGPDDIEVERLKNKVLEFLSGVTQSHLTYDKLKADFLGRQDIKNKLHLSLKALASIYRVSDCTVTVTSSSQSAVDQVRDLIESHISEFTVPLAREYESVLFTQECSDFLGSLDFCCARVSDTGEVITAVTLKGMEKEKLEKIVHFLSTPIQKECILAMEPGMLTFLQLHYQDLLADMGQVMILPLETGDGLSVQGDLSACQMAEEVLTGIIGSTCTRSIVVNQPGISRFLLEEGASILAEMTAKFQVYINIEKVHWKPLEDNDIFEQAWKMTTCQNFKRSSSVASVQNFNVRAPNVSADVHTSARIEEAKKILSVVGRDLSPQPSGLGATDMEEEDLYSDLGQDASAMQEDEADLPRALQTLQSFSTPLMACSLEEDATLSLAIQLSMEINQKTDTDDLQMALDLSRSDSIPSEENSQLENAVEMSLEDDIRSANKAEIFVYASYTHDLVRVDIALGKKVGLRQSKEKVEDKNLRKLSSLQKRCIELIKRKCAVEISIQGTTAIVSGFKDYVSEAVYDLKNFLKRPVNNMSDAEIVKTLQWVWHEEGSSTMIPYPPDATVFIENAWKMKQKTIDILFDNQPYTIDFERMEEHSLASGKSAPVKRKIISTEDLYTDGADEDYSLLSNMPEASKLNEDSDEFQNVVKEFYDTIQDYHNKIKIIKVEKLMNKLLYDQYRLKKASMLSSSSDSEVERTLYHGTSETSVKEIFIHGFNRSFCGKNATVYGQGVYFAVNSGLSVLDTYSPPNADGHKFIFMAKVLTGDFTEGKHEMKTAPLKENTSELIRYHSVTDKVRSPTLFVIFNDTQAYPGYLITCKKIYR</sequence>
<dbReference type="PROSITE" id="PS50918">
    <property type="entry name" value="WWE"/>
    <property type="match status" value="1"/>
</dbReference>
<keyword evidence="3 9" id="KW-0328">Glycosyltransferase</keyword>
<gene>
    <name evidence="13" type="ORF">IRJ41_015174</name>
</gene>
<name>A0A9W7TH93_TRIRA</name>
<dbReference type="GO" id="GO:0005634">
    <property type="term" value="C:nucleus"/>
    <property type="evidence" value="ECO:0007669"/>
    <property type="project" value="UniProtKB-SubCell"/>
</dbReference>
<comment type="subcellular location">
    <subcellularLocation>
        <location evidence="1">Nucleus</location>
    </subcellularLocation>
</comment>
<feature type="domain" description="WWE" evidence="11">
    <location>
        <begin position="911"/>
        <end position="989"/>
    </location>
</feature>
<feature type="domain" description="RRM" evidence="10">
    <location>
        <begin position="168"/>
        <end position="259"/>
    </location>
</feature>